<dbReference type="PANTHER" id="PTHR12526:SF636">
    <property type="entry name" value="BLL3647 PROTEIN"/>
    <property type="match status" value="1"/>
</dbReference>
<dbReference type="Proteomes" id="UP001500326">
    <property type="component" value="Unassembled WGS sequence"/>
</dbReference>
<comment type="caution">
    <text evidence="4">The sequence shown here is derived from an EMBL/GenBank/DDBJ whole genome shotgun (WGS) entry which is preliminary data.</text>
</comment>
<organism evidence="4 5">
    <name type="scientific">Microbacterium pumilum</name>
    <dbReference type="NCBI Taxonomy" id="344165"/>
    <lineage>
        <taxon>Bacteria</taxon>
        <taxon>Bacillati</taxon>
        <taxon>Actinomycetota</taxon>
        <taxon>Actinomycetes</taxon>
        <taxon>Micrococcales</taxon>
        <taxon>Microbacteriaceae</taxon>
        <taxon>Microbacterium</taxon>
    </lineage>
</organism>
<evidence type="ECO:0000256" key="2">
    <source>
        <dbReference type="ARBA" id="ARBA00022679"/>
    </source>
</evidence>
<evidence type="ECO:0000313" key="4">
    <source>
        <dbReference type="EMBL" id="GAA1978751.1"/>
    </source>
</evidence>
<dbReference type="SUPFAM" id="SSF53756">
    <property type="entry name" value="UDP-Glycosyltransferase/glycogen phosphorylase"/>
    <property type="match status" value="2"/>
</dbReference>
<dbReference type="RefSeq" id="WP_344059101.1">
    <property type="nucleotide sequence ID" value="NZ_BAAAOH010000001.1"/>
</dbReference>
<protein>
    <recommendedName>
        <fullName evidence="3">Glycosyltransferase subfamily 4-like N-terminal domain-containing protein</fullName>
    </recommendedName>
</protein>
<name>A0ABN2S201_9MICO</name>
<dbReference type="EMBL" id="BAAAOH010000001">
    <property type="protein sequence ID" value="GAA1978751.1"/>
    <property type="molecule type" value="Genomic_DNA"/>
</dbReference>
<dbReference type="Pfam" id="PF13692">
    <property type="entry name" value="Glyco_trans_1_4"/>
    <property type="match status" value="2"/>
</dbReference>
<evidence type="ECO:0000256" key="1">
    <source>
        <dbReference type="ARBA" id="ARBA00022676"/>
    </source>
</evidence>
<sequence>MKILVYPHDLKMGGSQTNAIELAAAVSKLGHECIIFGRRGTLCDRIDELGLTFIESPDPGRRPSLRIARALRQVAAEHEIDVIHGYEWPPALEAAMATERLPDVAAVCTVMSMAVAPFIPSWMPLIVGTQQISAVEQSKGRLNVTLLEPPVDLEHNAPMGEESAQAFRAQWGLDDRPLVVCVSRLVPELKSEGILTAIDAAAELADTHPFQFVIVGDGKARDAMQKAADRSNRAVGRPTVVLTGELTDPRAAYNAADIVLGMGGSALRSLAFGKPLVVQGEHGYFRTLTPDTVDEFRWQGWYGVGQGSAHGPDVLRSELVGLLADPARRAELGAFGRAAVEEFSLERSATRQVTIYRDAVAARAEQKKRVLAAGRSFLQLARYHVAQRVDRWRGRQRADDFNVEPVATQKHGARPGESLSTLAGGPILYFPGVGWDTLAGTDRQLATSLSADSQIVWVDTPHSILRRRDRVIPLVSHPQKNVVRLRAPTFYGVQRPYFRDVANRRRADVARRYLKEHGLNPRAVIASTTAPMLHLARDIPGVHVYYATDDFVEAAALWGVSKRYLGSSREANLSAADLVLAVTPELARHLQRGPTSPRWLPNGADLGRFRELEDTTPPGIALQRPIVGVIGQFNSRTDISFLEAVQSAGISLLLVGPRWFVSAGENEAFDRLTAMPGVQWIDALPRDALAPYLATLDAGLTPYRDSMFNRRSYPLKTLEYLASGVPVVMTDVASRAGLDPAFVATATTTTEFVERVAAAAASTPSRAAIRHSVASDGWDSRAAQLTEWLNEEARDERS</sequence>
<feature type="domain" description="Glycosyltransferase subfamily 4-like N-terminal" evidence="3">
    <location>
        <begin position="12"/>
        <end position="110"/>
    </location>
</feature>
<proteinExistence type="predicted"/>
<evidence type="ECO:0000313" key="5">
    <source>
        <dbReference type="Proteomes" id="UP001500326"/>
    </source>
</evidence>
<gene>
    <name evidence="4" type="ORF">GCM10009777_09880</name>
</gene>
<dbReference type="InterPro" id="IPR028098">
    <property type="entry name" value="Glyco_trans_4-like_N"/>
</dbReference>
<keyword evidence="2" id="KW-0808">Transferase</keyword>
<dbReference type="Pfam" id="PF13439">
    <property type="entry name" value="Glyco_transf_4"/>
    <property type="match status" value="1"/>
</dbReference>
<accession>A0ABN2S201</accession>
<evidence type="ECO:0000259" key="3">
    <source>
        <dbReference type="Pfam" id="PF13439"/>
    </source>
</evidence>
<dbReference type="PANTHER" id="PTHR12526">
    <property type="entry name" value="GLYCOSYLTRANSFERASE"/>
    <property type="match status" value="1"/>
</dbReference>
<keyword evidence="5" id="KW-1185">Reference proteome</keyword>
<dbReference type="Gene3D" id="3.40.50.2000">
    <property type="entry name" value="Glycogen Phosphorylase B"/>
    <property type="match status" value="3"/>
</dbReference>
<reference evidence="4 5" key="1">
    <citation type="journal article" date="2019" name="Int. J. Syst. Evol. Microbiol.">
        <title>The Global Catalogue of Microorganisms (GCM) 10K type strain sequencing project: providing services to taxonomists for standard genome sequencing and annotation.</title>
        <authorList>
            <consortium name="The Broad Institute Genomics Platform"/>
            <consortium name="The Broad Institute Genome Sequencing Center for Infectious Disease"/>
            <person name="Wu L."/>
            <person name="Ma J."/>
        </authorList>
    </citation>
    <scope>NUCLEOTIDE SEQUENCE [LARGE SCALE GENOMIC DNA]</scope>
    <source>
        <strain evidence="4 5">JCM 14902</strain>
    </source>
</reference>
<keyword evidence="1" id="KW-0328">Glycosyltransferase</keyword>